<sequence>MATIIFIHGRGQQGRDPVELEQEWRVALEVGLKKIDAVLPAGTRIVFPYYGNILHEKTKGPEDTLERLIEKGEASDAGMYFLRDMLQELLQNAGITNAQIQQNYPDGLTERGFQNWKWVIAMVKTVDKIPGLRDFMLDLATSDVYQYLALPHIREAIDKLVAGHIDSDPCVVVAHSLGTVVAYNVLHEIPSAKVDGLITLGSPLGIRAVKKFLNKPLKMPSCICNLWFNALDNKDIVALNPLTKHYFPITPGIINKTNLVNTTSNHHSIEGYLSNPEVAKAIYHSYLKLHSEY</sequence>
<dbReference type="RefSeq" id="WP_106529779.1">
    <property type="nucleotide sequence ID" value="NZ_PYAW01000004.1"/>
</dbReference>
<dbReference type="Gene3D" id="3.40.50.1820">
    <property type="entry name" value="alpha/beta hydrolase"/>
    <property type="match status" value="1"/>
</dbReference>
<organism evidence="1 2">
    <name type="scientific">Chitinophaga niastensis</name>
    <dbReference type="NCBI Taxonomy" id="536980"/>
    <lineage>
        <taxon>Bacteria</taxon>
        <taxon>Pseudomonadati</taxon>
        <taxon>Bacteroidota</taxon>
        <taxon>Chitinophagia</taxon>
        <taxon>Chitinophagales</taxon>
        <taxon>Chitinophagaceae</taxon>
        <taxon>Chitinophaga</taxon>
    </lineage>
</organism>
<dbReference type="InterPro" id="IPR029058">
    <property type="entry name" value="AB_hydrolase_fold"/>
</dbReference>
<gene>
    <name evidence="1" type="ORF">CLV51_104149</name>
</gene>
<comment type="caution">
    <text evidence="1">The sequence shown here is derived from an EMBL/GenBank/DDBJ whole genome shotgun (WGS) entry which is preliminary data.</text>
</comment>
<protein>
    <recommendedName>
        <fullName evidence="3">Alpha/beta hydrolase family protein</fullName>
    </recommendedName>
</protein>
<name>A0A2P8HGU9_CHINA</name>
<evidence type="ECO:0000313" key="1">
    <source>
        <dbReference type="EMBL" id="PSL45447.1"/>
    </source>
</evidence>
<reference evidence="1 2" key="1">
    <citation type="submission" date="2018-03" db="EMBL/GenBank/DDBJ databases">
        <title>Genomic Encyclopedia of Archaeal and Bacterial Type Strains, Phase II (KMG-II): from individual species to whole genera.</title>
        <authorList>
            <person name="Goeker M."/>
        </authorList>
    </citation>
    <scope>NUCLEOTIDE SEQUENCE [LARGE SCALE GENOMIC DNA]</scope>
    <source>
        <strain evidence="1 2">DSM 24859</strain>
    </source>
</reference>
<dbReference type="EMBL" id="PYAW01000004">
    <property type="protein sequence ID" value="PSL45447.1"/>
    <property type="molecule type" value="Genomic_DNA"/>
</dbReference>
<dbReference type="AlphaFoldDB" id="A0A2P8HGU9"/>
<evidence type="ECO:0000313" key="2">
    <source>
        <dbReference type="Proteomes" id="UP000240971"/>
    </source>
</evidence>
<dbReference type="OrthoDB" id="980024at2"/>
<proteinExistence type="predicted"/>
<evidence type="ECO:0008006" key="3">
    <source>
        <dbReference type="Google" id="ProtNLM"/>
    </source>
</evidence>
<keyword evidence="2" id="KW-1185">Reference proteome</keyword>
<accession>A0A2P8HGU9</accession>
<dbReference type="SUPFAM" id="SSF53474">
    <property type="entry name" value="alpha/beta-Hydrolases"/>
    <property type="match status" value="1"/>
</dbReference>
<dbReference type="Proteomes" id="UP000240971">
    <property type="component" value="Unassembled WGS sequence"/>
</dbReference>